<dbReference type="Pfam" id="PF00534">
    <property type="entry name" value="Glycos_transf_1"/>
    <property type="match status" value="1"/>
</dbReference>
<evidence type="ECO:0000313" key="4">
    <source>
        <dbReference type="Proteomes" id="UP000256869"/>
    </source>
</evidence>
<sequence length="392" mass="43991">MKNILFVQPYASQVGGVDTVLLQLIQGLDGGRFRCFVLLSAPTAYVEKYEALGATVLFGPLAVFGKPTDPGYYFRNLYVLFKSLAVINRIVKQHRIDLIHSHKMEVIGANIIGKWLGIPTIQTVHELARKPLIAYKFVAGLNHLFNDKVIVLCERSKIMFRWFRKESGKIVKIYNGISKTSQDTRGGSRLESLREQLQLSSGDRIVITIARLSPMKGLEYLIEAAARIRVSDPTIKFVIVGDVAFDHERAYKDGLARLIERLELDTTVFMLGLRRDVPELLSQSDVLVLPSVYDIFPTVILEAMSMGLPVVATDVGGVPEMVRGNTGILVAASDSEALKEAIIRIFTMDVERMGHHATALYLQEFTQEQYVGRTAALYEEMFRSKRRQLNKA</sequence>
<dbReference type="RefSeq" id="WP_115991794.1">
    <property type="nucleotide sequence ID" value="NZ_QRDY01000002.1"/>
</dbReference>
<dbReference type="InterPro" id="IPR001296">
    <property type="entry name" value="Glyco_trans_1"/>
</dbReference>
<evidence type="ECO:0000259" key="1">
    <source>
        <dbReference type="Pfam" id="PF00534"/>
    </source>
</evidence>
<dbReference type="SUPFAM" id="SSF53756">
    <property type="entry name" value="UDP-Glycosyltransferase/glycogen phosphorylase"/>
    <property type="match status" value="1"/>
</dbReference>
<proteinExistence type="predicted"/>
<organism evidence="3 4">
    <name type="scientific">Cohnella lupini</name>
    <dbReference type="NCBI Taxonomy" id="1294267"/>
    <lineage>
        <taxon>Bacteria</taxon>
        <taxon>Bacillati</taxon>
        <taxon>Bacillota</taxon>
        <taxon>Bacilli</taxon>
        <taxon>Bacillales</taxon>
        <taxon>Paenibacillaceae</taxon>
        <taxon>Cohnella</taxon>
    </lineage>
</organism>
<dbReference type="InterPro" id="IPR028098">
    <property type="entry name" value="Glyco_trans_4-like_N"/>
</dbReference>
<evidence type="ECO:0000259" key="2">
    <source>
        <dbReference type="Pfam" id="PF13439"/>
    </source>
</evidence>
<gene>
    <name evidence="3" type="ORF">DFP95_102487</name>
</gene>
<feature type="domain" description="Glycosyltransferase subfamily 4-like N-terminal" evidence="2">
    <location>
        <begin position="14"/>
        <end position="177"/>
    </location>
</feature>
<accession>A0A3D9ITN7</accession>
<dbReference type="OrthoDB" id="9804196at2"/>
<dbReference type="Gene3D" id="3.40.50.2000">
    <property type="entry name" value="Glycogen Phosphorylase B"/>
    <property type="match status" value="2"/>
</dbReference>
<evidence type="ECO:0000313" key="3">
    <source>
        <dbReference type="EMBL" id="RED65065.1"/>
    </source>
</evidence>
<keyword evidence="3" id="KW-0808">Transferase</keyword>
<dbReference type="Pfam" id="PF13439">
    <property type="entry name" value="Glyco_transf_4"/>
    <property type="match status" value="1"/>
</dbReference>
<feature type="domain" description="Glycosyl transferase family 1" evidence="1">
    <location>
        <begin position="192"/>
        <end position="349"/>
    </location>
</feature>
<dbReference type="GO" id="GO:0016757">
    <property type="term" value="F:glycosyltransferase activity"/>
    <property type="evidence" value="ECO:0007669"/>
    <property type="project" value="InterPro"/>
</dbReference>
<name>A0A3D9ITN7_9BACL</name>
<dbReference type="AlphaFoldDB" id="A0A3D9ITN7"/>
<dbReference type="Proteomes" id="UP000256869">
    <property type="component" value="Unassembled WGS sequence"/>
</dbReference>
<dbReference type="EMBL" id="QRDY01000002">
    <property type="protein sequence ID" value="RED65065.1"/>
    <property type="molecule type" value="Genomic_DNA"/>
</dbReference>
<protein>
    <submittedName>
        <fullName evidence="3">Glycosyltransferase involved in cell wall biosynthesis</fullName>
    </submittedName>
</protein>
<keyword evidence="4" id="KW-1185">Reference proteome</keyword>
<reference evidence="3 4" key="1">
    <citation type="submission" date="2018-07" db="EMBL/GenBank/DDBJ databases">
        <title>Genomic Encyclopedia of Type Strains, Phase III (KMG-III): the genomes of soil and plant-associated and newly described type strains.</title>
        <authorList>
            <person name="Whitman W."/>
        </authorList>
    </citation>
    <scope>NUCLEOTIDE SEQUENCE [LARGE SCALE GENOMIC DNA]</scope>
    <source>
        <strain evidence="3 4">CECT 8236</strain>
    </source>
</reference>
<dbReference type="CDD" id="cd03801">
    <property type="entry name" value="GT4_PimA-like"/>
    <property type="match status" value="1"/>
</dbReference>
<comment type="caution">
    <text evidence="3">The sequence shown here is derived from an EMBL/GenBank/DDBJ whole genome shotgun (WGS) entry which is preliminary data.</text>
</comment>
<dbReference type="PANTHER" id="PTHR12526">
    <property type="entry name" value="GLYCOSYLTRANSFERASE"/>
    <property type="match status" value="1"/>
</dbReference>